<keyword evidence="4" id="KW-1185">Reference proteome</keyword>
<evidence type="ECO:0000256" key="1">
    <source>
        <dbReference type="SAM" id="MobiDB-lite"/>
    </source>
</evidence>
<name>A0ABU1B9V7_PSEHA</name>
<feature type="compositionally biased region" description="Polar residues" evidence="1">
    <location>
        <begin position="97"/>
        <end position="114"/>
    </location>
</feature>
<organism evidence="3 4">
    <name type="scientific">Pseudoalteromonas haloplanktis</name>
    <name type="common">Alteromonas haloplanktis</name>
    <dbReference type="NCBI Taxonomy" id="228"/>
    <lineage>
        <taxon>Bacteria</taxon>
        <taxon>Pseudomonadati</taxon>
        <taxon>Pseudomonadota</taxon>
        <taxon>Gammaproteobacteria</taxon>
        <taxon>Alteromonadales</taxon>
        <taxon>Pseudoalteromonadaceae</taxon>
        <taxon>Pseudoalteromonas</taxon>
    </lineage>
</organism>
<evidence type="ECO:0000313" key="4">
    <source>
        <dbReference type="Proteomes" id="UP001226574"/>
    </source>
</evidence>
<dbReference type="Gene3D" id="3.90.1340.10">
    <property type="entry name" value="Phage tail collar domain"/>
    <property type="match status" value="1"/>
</dbReference>
<dbReference type="SUPFAM" id="SSF88874">
    <property type="entry name" value="Receptor-binding domain of short tail fibre protein gp12"/>
    <property type="match status" value="1"/>
</dbReference>
<reference evidence="3 4" key="1">
    <citation type="submission" date="2023-08" db="EMBL/GenBank/DDBJ databases">
        <title>Pseudoalteromonas haloplanktis LL1 genome.</title>
        <authorList>
            <person name="Wu S."/>
        </authorList>
    </citation>
    <scope>NUCLEOTIDE SEQUENCE [LARGE SCALE GENOMIC DNA]</scope>
    <source>
        <strain evidence="3 4">LL1</strain>
    </source>
</reference>
<dbReference type="InterPro" id="IPR037053">
    <property type="entry name" value="Phage_tail_collar_dom_sf"/>
</dbReference>
<evidence type="ECO:0000313" key="3">
    <source>
        <dbReference type="EMBL" id="MDQ9091266.1"/>
    </source>
</evidence>
<protein>
    <submittedName>
        <fullName evidence="3">Tail fiber protein</fullName>
    </submittedName>
</protein>
<comment type="caution">
    <text evidence="3">The sequence shown here is derived from an EMBL/GenBank/DDBJ whole genome shotgun (WGS) entry which is preliminary data.</text>
</comment>
<feature type="domain" description="Phage tail collar" evidence="2">
    <location>
        <begin position="7"/>
        <end position="63"/>
    </location>
</feature>
<proteinExistence type="predicted"/>
<dbReference type="Pfam" id="PF07484">
    <property type="entry name" value="Collar"/>
    <property type="match status" value="1"/>
</dbReference>
<dbReference type="EMBL" id="JAVIFY010000003">
    <property type="protein sequence ID" value="MDQ9091266.1"/>
    <property type="molecule type" value="Genomic_DNA"/>
</dbReference>
<dbReference type="Proteomes" id="UP001226574">
    <property type="component" value="Unassembled WGS sequence"/>
</dbReference>
<dbReference type="RefSeq" id="WP_309038653.1">
    <property type="nucleotide sequence ID" value="NZ_JAVIFY010000003.1"/>
</dbReference>
<evidence type="ECO:0000259" key="2">
    <source>
        <dbReference type="Pfam" id="PF07484"/>
    </source>
</evidence>
<feature type="region of interest" description="Disordered" evidence="1">
    <location>
        <begin position="97"/>
        <end position="133"/>
    </location>
</feature>
<sequence>MAEPFLGEVKMFGANFAPRNWAFCNGQLVAIAQQDALFSLLGTTYGGDGRTSFAYPDLRGRLPVKYGQGNGLSRYRLGQKNGAENVTLTLMNVPSHSHQLLSSTEPGTTQSPENNVFAPSPSDENIYYSGNPTQPPQMLAEETVQVSGHSAAHSNMMPYTCINFIISLAGIYPSRS</sequence>
<accession>A0ABU1B9V7</accession>
<gene>
    <name evidence="3" type="ORF">RC083_06635</name>
</gene>
<dbReference type="InterPro" id="IPR011083">
    <property type="entry name" value="Phage_tail_collar_dom"/>
</dbReference>